<keyword evidence="2" id="KW-1185">Reference proteome</keyword>
<reference evidence="1 2" key="2">
    <citation type="journal article" date="2016" name="Genome Announc.">
        <title>Complete Genome Sequences of Two Interactive Moderate Thermophiles, Paenibacillus napthalenovorans 32O-Y and Paenibacillus sp. 32O-W.</title>
        <authorList>
            <person name="Butler R.R.III."/>
            <person name="Wang J."/>
            <person name="Stark B.C."/>
            <person name="Pombert J.F."/>
        </authorList>
    </citation>
    <scope>NUCLEOTIDE SEQUENCE [LARGE SCALE GENOMIC DNA]</scope>
    <source>
        <strain evidence="1 2">32O-Y</strain>
    </source>
</reference>
<sequence>MFVVKLYNQSAECLHIGRFDDLASSEEAAKKGLRYSHVAIIYEGEMPVKLYDQGEYKNGFPLGVGSY</sequence>
<evidence type="ECO:0000313" key="2">
    <source>
        <dbReference type="Proteomes" id="UP000061660"/>
    </source>
</evidence>
<organism evidence="1 2">
    <name type="scientific">Paenibacillus naphthalenovorans</name>
    <dbReference type="NCBI Taxonomy" id="162209"/>
    <lineage>
        <taxon>Bacteria</taxon>
        <taxon>Bacillati</taxon>
        <taxon>Bacillota</taxon>
        <taxon>Bacilli</taxon>
        <taxon>Bacillales</taxon>
        <taxon>Paenibacillaceae</taxon>
        <taxon>Paenibacillus</taxon>
    </lineage>
</organism>
<accession>A0A0U2W572</accession>
<dbReference type="EMBL" id="CP013652">
    <property type="protein sequence ID" value="ALS23700.1"/>
    <property type="molecule type" value="Genomic_DNA"/>
</dbReference>
<reference evidence="2" key="1">
    <citation type="submission" date="2015-12" db="EMBL/GenBank/DDBJ databases">
        <title>Complete genome sequences of two moderately thermophilic Paenibacillus species.</title>
        <authorList>
            <person name="Butler R.III."/>
            <person name="Wang J."/>
            <person name="Stark B.C."/>
            <person name="Pombert J.-F."/>
        </authorList>
    </citation>
    <scope>NUCLEOTIDE SEQUENCE [LARGE SCALE GENOMIC DNA]</scope>
    <source>
        <strain evidence="2">32O-Y</strain>
    </source>
</reference>
<protein>
    <submittedName>
        <fullName evidence="1">Uncharacterized protein</fullName>
    </submittedName>
</protein>
<dbReference type="AlphaFoldDB" id="A0A0U2W572"/>
<dbReference type="Proteomes" id="UP000061660">
    <property type="component" value="Chromosome"/>
</dbReference>
<dbReference type="PATRIC" id="fig|162209.4.peg.3572"/>
<evidence type="ECO:0000313" key="1">
    <source>
        <dbReference type="EMBL" id="ALS23700.1"/>
    </source>
</evidence>
<proteinExistence type="predicted"/>
<name>A0A0U2W572_9BACL</name>
<dbReference type="RefSeq" id="WP_054817419.1">
    <property type="nucleotide sequence ID" value="NZ_BJCS01000010.1"/>
</dbReference>
<gene>
    <name evidence="1" type="ORF">IJ22_33390</name>
</gene>
<dbReference type="OrthoDB" id="2900451at2"/>
<dbReference type="KEGG" id="pnp:IJ22_33390"/>